<sequence>CPPLSSFAQATRSHPRVDELLLVGSGGRLTMALNKLWVINRIRYNLLCNIDERII</sequence>
<evidence type="ECO:0000313" key="1">
    <source>
        <dbReference type="EMBL" id="CAA9347228.1"/>
    </source>
</evidence>
<protein>
    <submittedName>
        <fullName evidence="1">Uncharacterized protein</fullName>
    </submittedName>
</protein>
<feature type="non-terminal residue" evidence="1">
    <location>
        <position position="1"/>
    </location>
</feature>
<organism evidence="1">
    <name type="scientific">uncultured Leptolyngbya sp</name>
    <dbReference type="NCBI Taxonomy" id="332963"/>
    <lineage>
        <taxon>Bacteria</taxon>
        <taxon>Bacillati</taxon>
        <taxon>Cyanobacteriota</taxon>
        <taxon>Cyanophyceae</taxon>
        <taxon>Leptolyngbyales</taxon>
        <taxon>Leptolyngbyaceae</taxon>
        <taxon>Leptolyngbya group</taxon>
        <taxon>Leptolyngbya</taxon>
        <taxon>environmental samples</taxon>
    </lineage>
</organism>
<gene>
    <name evidence="1" type="ORF">AVDCRST_MAG94-2596</name>
</gene>
<dbReference type="AlphaFoldDB" id="A0A6J4M2P5"/>
<dbReference type="EMBL" id="CADCTY010000909">
    <property type="protein sequence ID" value="CAA9347228.1"/>
    <property type="molecule type" value="Genomic_DNA"/>
</dbReference>
<accession>A0A6J4M2P5</accession>
<reference evidence="1" key="1">
    <citation type="submission" date="2020-02" db="EMBL/GenBank/DDBJ databases">
        <authorList>
            <person name="Meier V. D."/>
        </authorList>
    </citation>
    <scope>NUCLEOTIDE SEQUENCE</scope>
    <source>
        <strain evidence="1">AVDCRST_MAG94</strain>
    </source>
</reference>
<proteinExistence type="predicted"/>
<name>A0A6J4M2P5_9CYAN</name>